<sequence length="80" mass="8293">MDKNRVIAFLNSESFNAAKGSVVATLVGVGLYRALKGRSRFTPAIVALGSSAAGTAAANLCLVNPFFGLPIVVDKARARL</sequence>
<keyword evidence="2" id="KW-1185">Reference proteome</keyword>
<dbReference type="RefSeq" id="WP_290196107.1">
    <property type="nucleotide sequence ID" value="NZ_CP047654.1"/>
</dbReference>
<protein>
    <submittedName>
        <fullName evidence="1">Uncharacterized protein</fullName>
    </submittedName>
</protein>
<organism evidence="1 2">
    <name type="scientific">Corynebacterium guangdongense</name>
    <dbReference type="NCBI Taxonomy" id="1783348"/>
    <lineage>
        <taxon>Bacteria</taxon>
        <taxon>Bacillati</taxon>
        <taxon>Actinomycetota</taxon>
        <taxon>Actinomycetes</taxon>
        <taxon>Mycobacteriales</taxon>
        <taxon>Corynebacteriaceae</taxon>
        <taxon>Corynebacterium</taxon>
    </lineage>
</organism>
<evidence type="ECO:0000313" key="1">
    <source>
        <dbReference type="EMBL" id="MDR7330423.1"/>
    </source>
</evidence>
<dbReference type="Proteomes" id="UP001180840">
    <property type="component" value="Unassembled WGS sequence"/>
</dbReference>
<evidence type="ECO:0000313" key="2">
    <source>
        <dbReference type="Proteomes" id="UP001180840"/>
    </source>
</evidence>
<gene>
    <name evidence="1" type="ORF">J2S39_002099</name>
</gene>
<comment type="caution">
    <text evidence="1">The sequence shown here is derived from an EMBL/GenBank/DDBJ whole genome shotgun (WGS) entry which is preliminary data.</text>
</comment>
<name>A0ABU2A2W4_9CORY</name>
<reference evidence="1" key="1">
    <citation type="submission" date="2023-07" db="EMBL/GenBank/DDBJ databases">
        <title>Sequencing the genomes of 1000 actinobacteria strains.</title>
        <authorList>
            <person name="Klenk H.-P."/>
        </authorList>
    </citation>
    <scope>NUCLEOTIDE SEQUENCE</scope>
    <source>
        <strain evidence="1">DSM 107476</strain>
    </source>
</reference>
<proteinExistence type="predicted"/>
<dbReference type="EMBL" id="JAVDXZ010000001">
    <property type="protein sequence ID" value="MDR7330423.1"/>
    <property type="molecule type" value="Genomic_DNA"/>
</dbReference>
<accession>A0ABU2A2W4</accession>